<evidence type="ECO:0000256" key="3">
    <source>
        <dbReference type="ARBA" id="ARBA00012098"/>
    </source>
</evidence>
<dbReference type="AlphaFoldDB" id="A0A839IRV9"/>
<comment type="catalytic activity">
    <reaction evidence="1 7">
        <text>dTDP-4-dehydro-6-deoxy-alpha-D-glucose = dTDP-4-dehydro-beta-L-rhamnose</text>
        <dbReference type="Rhea" id="RHEA:16969"/>
        <dbReference type="ChEBI" id="CHEBI:57649"/>
        <dbReference type="ChEBI" id="CHEBI:62830"/>
        <dbReference type="EC" id="5.1.3.13"/>
    </reaction>
</comment>
<comment type="pathway">
    <text evidence="7">Carbohydrate biosynthesis; dTDP-L-rhamnose biosynthesis.</text>
</comment>
<dbReference type="SUPFAM" id="SSF51182">
    <property type="entry name" value="RmlC-like cupins"/>
    <property type="match status" value="1"/>
</dbReference>
<dbReference type="UniPathway" id="UPA00124"/>
<feature type="active site" description="Proton acceptor" evidence="5">
    <location>
        <position position="62"/>
    </location>
</feature>
<sequence>MNVIQTRLPGVVIIEPRVFGDHRGFFLESFSAERYKQDAGIELDFVQDNHSRSVKGVLRGLHFQKNHPQGKLVSVSRGAVLDVAVDINPESATFGEHVAVELSDDNHRQLYIPPGYAHGFCVLSDTVDFSYKCTDYYYPEDEAGLAWNCPEVGIEWPVETPALSEKDQHYPGLSELVNQLKGTS</sequence>
<comment type="caution">
    <text evidence="8">The sequence shown here is derived from an EMBL/GenBank/DDBJ whole genome shotgun (WGS) entry which is preliminary data.</text>
</comment>
<dbReference type="GO" id="GO:0000271">
    <property type="term" value="P:polysaccharide biosynthetic process"/>
    <property type="evidence" value="ECO:0007669"/>
    <property type="project" value="TreeGrafter"/>
</dbReference>
<protein>
    <recommendedName>
        <fullName evidence="4 7">dTDP-4-dehydrorhamnose 3,5-epimerase</fullName>
        <ecNumber evidence="3 7">5.1.3.13</ecNumber>
    </recommendedName>
    <alternativeName>
        <fullName evidence="7">Thymidine diphospho-4-keto-rhamnose 3,5-epimerase</fullName>
    </alternativeName>
</protein>
<dbReference type="Pfam" id="PF00908">
    <property type="entry name" value="dTDP_sugar_isom"/>
    <property type="match status" value="1"/>
</dbReference>
<dbReference type="InterPro" id="IPR011051">
    <property type="entry name" value="RmlC_Cupin_sf"/>
</dbReference>
<evidence type="ECO:0000256" key="7">
    <source>
        <dbReference type="RuleBase" id="RU364069"/>
    </source>
</evidence>
<keyword evidence="9" id="KW-1185">Reference proteome</keyword>
<dbReference type="EC" id="5.1.3.13" evidence="3 7"/>
<evidence type="ECO:0000256" key="6">
    <source>
        <dbReference type="PIRSR" id="PIRSR600888-3"/>
    </source>
</evidence>
<dbReference type="InterPro" id="IPR014710">
    <property type="entry name" value="RmlC-like_jellyroll"/>
</dbReference>
<name>A0A839IRV9_9GAMM</name>
<evidence type="ECO:0000256" key="2">
    <source>
        <dbReference type="ARBA" id="ARBA00001997"/>
    </source>
</evidence>
<dbReference type="GO" id="GO:0019305">
    <property type="term" value="P:dTDP-rhamnose biosynthetic process"/>
    <property type="evidence" value="ECO:0007669"/>
    <property type="project" value="UniProtKB-UniRule"/>
</dbReference>
<gene>
    <name evidence="8" type="primary">rfbC</name>
    <name evidence="8" type="ORF">H4O21_16545</name>
</gene>
<dbReference type="PANTHER" id="PTHR21047">
    <property type="entry name" value="DTDP-6-DEOXY-D-GLUCOSE-3,5 EPIMERASE"/>
    <property type="match status" value="1"/>
</dbReference>
<proteinExistence type="inferred from homology"/>
<dbReference type="Gene3D" id="2.60.120.10">
    <property type="entry name" value="Jelly Rolls"/>
    <property type="match status" value="1"/>
</dbReference>
<evidence type="ECO:0000256" key="4">
    <source>
        <dbReference type="ARBA" id="ARBA00019595"/>
    </source>
</evidence>
<dbReference type="EMBL" id="JACJFM010000025">
    <property type="protein sequence ID" value="MBB1488213.1"/>
    <property type="molecule type" value="Genomic_DNA"/>
</dbReference>
<dbReference type="RefSeq" id="WP_182810034.1">
    <property type="nucleotide sequence ID" value="NZ_JACJFM010000025.1"/>
</dbReference>
<evidence type="ECO:0000313" key="9">
    <source>
        <dbReference type="Proteomes" id="UP000565262"/>
    </source>
</evidence>
<accession>A0A839IRV9</accession>
<dbReference type="Proteomes" id="UP000565262">
    <property type="component" value="Unassembled WGS sequence"/>
</dbReference>
<dbReference type="NCBIfam" id="TIGR01221">
    <property type="entry name" value="rmlC"/>
    <property type="match status" value="1"/>
</dbReference>
<evidence type="ECO:0000256" key="1">
    <source>
        <dbReference type="ARBA" id="ARBA00001298"/>
    </source>
</evidence>
<evidence type="ECO:0000256" key="5">
    <source>
        <dbReference type="PIRSR" id="PIRSR600888-1"/>
    </source>
</evidence>
<reference evidence="8 9" key="1">
    <citation type="submission" date="2020-08" db="EMBL/GenBank/DDBJ databases">
        <title>Oceanospirillum sp. nov. isolated from marine sediment.</title>
        <authorList>
            <person name="Ji X."/>
        </authorList>
    </citation>
    <scope>NUCLEOTIDE SEQUENCE [LARGE SCALE GENOMIC DNA]</scope>
    <source>
        <strain evidence="8 9">D5</strain>
    </source>
</reference>
<dbReference type="GO" id="GO:0005829">
    <property type="term" value="C:cytosol"/>
    <property type="evidence" value="ECO:0007669"/>
    <property type="project" value="TreeGrafter"/>
</dbReference>
<dbReference type="GO" id="GO:0008830">
    <property type="term" value="F:dTDP-4-dehydrorhamnose 3,5-epimerase activity"/>
    <property type="evidence" value="ECO:0007669"/>
    <property type="project" value="UniProtKB-UniRule"/>
</dbReference>
<feature type="site" description="Participates in a stacking interaction with the thymidine ring of dTDP-4-oxo-6-deoxyglucose" evidence="6">
    <location>
        <position position="137"/>
    </location>
</feature>
<dbReference type="CDD" id="cd00438">
    <property type="entry name" value="cupin_RmlC"/>
    <property type="match status" value="1"/>
</dbReference>
<dbReference type="PANTHER" id="PTHR21047:SF2">
    <property type="entry name" value="THYMIDINE DIPHOSPHO-4-KETO-RHAMNOSE 3,5-EPIMERASE"/>
    <property type="match status" value="1"/>
</dbReference>
<feature type="active site" description="Proton donor" evidence="5">
    <location>
        <position position="131"/>
    </location>
</feature>
<evidence type="ECO:0000313" key="8">
    <source>
        <dbReference type="EMBL" id="MBB1488213.1"/>
    </source>
</evidence>
<comment type="similarity">
    <text evidence="7">Belongs to the dTDP-4-dehydrorhamnose 3,5-epimerase family.</text>
</comment>
<organism evidence="8 9">
    <name type="scientific">Oceanospirillum sediminis</name>
    <dbReference type="NCBI Taxonomy" id="2760088"/>
    <lineage>
        <taxon>Bacteria</taxon>
        <taxon>Pseudomonadati</taxon>
        <taxon>Pseudomonadota</taxon>
        <taxon>Gammaproteobacteria</taxon>
        <taxon>Oceanospirillales</taxon>
        <taxon>Oceanospirillaceae</taxon>
        <taxon>Oceanospirillum</taxon>
    </lineage>
</organism>
<comment type="function">
    <text evidence="2 7">Catalyzes the epimerization of the C3' and C5'positions of dTDP-6-deoxy-D-xylo-4-hexulose, forming dTDP-6-deoxy-L-lyxo-4-hexulose.</text>
</comment>
<keyword evidence="7 8" id="KW-0413">Isomerase</keyword>
<dbReference type="InterPro" id="IPR000888">
    <property type="entry name" value="RmlC-like"/>
</dbReference>
<comment type="subunit">
    <text evidence="7">Homodimer.</text>
</comment>